<keyword evidence="1" id="KW-0812">Transmembrane</keyword>
<feature type="transmembrane region" description="Helical" evidence="1">
    <location>
        <begin position="85"/>
        <end position="105"/>
    </location>
</feature>
<dbReference type="EMBL" id="UOFI01000199">
    <property type="protein sequence ID" value="VAW70416.1"/>
    <property type="molecule type" value="Genomic_DNA"/>
</dbReference>
<proteinExistence type="predicted"/>
<protein>
    <recommendedName>
        <fullName evidence="3">DUF5683 domain-containing protein</fullName>
    </recommendedName>
</protein>
<sequence length="115" mass="12344">MNMSVKAALISALVFPGAGHFFLKKYISAALLTCASAGALYYLAFKIFEKALLISEQIQSGEIPLDVVAISELISKPLPGSEAQAYNIALLVLLISWLIGIADSYRIGHSQKNDS</sequence>
<gene>
    <name evidence="2" type="ORF">MNBD_GAMMA09-2117</name>
</gene>
<name>A0A3B0YPM3_9ZZZZ</name>
<reference evidence="2" key="1">
    <citation type="submission" date="2018-06" db="EMBL/GenBank/DDBJ databases">
        <authorList>
            <person name="Zhirakovskaya E."/>
        </authorList>
    </citation>
    <scope>NUCLEOTIDE SEQUENCE</scope>
</reference>
<dbReference type="AlphaFoldDB" id="A0A3B0YPM3"/>
<feature type="transmembrane region" description="Helical" evidence="1">
    <location>
        <begin position="29"/>
        <end position="48"/>
    </location>
</feature>
<keyword evidence="1" id="KW-1133">Transmembrane helix</keyword>
<accession>A0A3B0YPM3</accession>
<evidence type="ECO:0000256" key="1">
    <source>
        <dbReference type="SAM" id="Phobius"/>
    </source>
</evidence>
<evidence type="ECO:0008006" key="3">
    <source>
        <dbReference type="Google" id="ProtNLM"/>
    </source>
</evidence>
<evidence type="ECO:0000313" key="2">
    <source>
        <dbReference type="EMBL" id="VAW70416.1"/>
    </source>
</evidence>
<organism evidence="2">
    <name type="scientific">hydrothermal vent metagenome</name>
    <dbReference type="NCBI Taxonomy" id="652676"/>
    <lineage>
        <taxon>unclassified sequences</taxon>
        <taxon>metagenomes</taxon>
        <taxon>ecological metagenomes</taxon>
    </lineage>
</organism>
<keyword evidence="1" id="KW-0472">Membrane</keyword>